<dbReference type="Proteomes" id="UP001055811">
    <property type="component" value="Linkage Group LG01"/>
</dbReference>
<sequence length="124" mass="14084">MNNEEKVVVAEFKISLYCDGCEKLVVETISNIEGVEKFMTDMTRHQVVVIGKIDPAKVLKKLKKTGKRVELIVPSEDDIPLDQGDVEPEEFLQPVPDPSMYDYLDESRLYTIFSDENPNACSIM</sequence>
<dbReference type="EMBL" id="CM042009">
    <property type="protein sequence ID" value="KAI3792782.1"/>
    <property type="molecule type" value="Genomic_DNA"/>
</dbReference>
<comment type="caution">
    <text evidence="1">The sequence shown here is derived from an EMBL/GenBank/DDBJ whole genome shotgun (WGS) entry which is preliminary data.</text>
</comment>
<gene>
    <name evidence="1" type="ORF">L2E82_06673</name>
</gene>
<protein>
    <submittedName>
        <fullName evidence="1">Uncharacterized protein</fullName>
    </submittedName>
</protein>
<organism evidence="1 2">
    <name type="scientific">Cichorium intybus</name>
    <name type="common">Chicory</name>
    <dbReference type="NCBI Taxonomy" id="13427"/>
    <lineage>
        <taxon>Eukaryota</taxon>
        <taxon>Viridiplantae</taxon>
        <taxon>Streptophyta</taxon>
        <taxon>Embryophyta</taxon>
        <taxon>Tracheophyta</taxon>
        <taxon>Spermatophyta</taxon>
        <taxon>Magnoliopsida</taxon>
        <taxon>eudicotyledons</taxon>
        <taxon>Gunneridae</taxon>
        <taxon>Pentapetalae</taxon>
        <taxon>asterids</taxon>
        <taxon>campanulids</taxon>
        <taxon>Asterales</taxon>
        <taxon>Asteraceae</taxon>
        <taxon>Cichorioideae</taxon>
        <taxon>Cichorieae</taxon>
        <taxon>Cichoriinae</taxon>
        <taxon>Cichorium</taxon>
    </lineage>
</organism>
<evidence type="ECO:0000313" key="2">
    <source>
        <dbReference type="Proteomes" id="UP001055811"/>
    </source>
</evidence>
<name>A0ACB9HB40_CICIN</name>
<reference evidence="2" key="1">
    <citation type="journal article" date="2022" name="Mol. Ecol. Resour.">
        <title>The genomes of chicory, endive, great burdock and yacon provide insights into Asteraceae palaeo-polyploidization history and plant inulin production.</title>
        <authorList>
            <person name="Fan W."/>
            <person name="Wang S."/>
            <person name="Wang H."/>
            <person name="Wang A."/>
            <person name="Jiang F."/>
            <person name="Liu H."/>
            <person name="Zhao H."/>
            <person name="Xu D."/>
            <person name="Zhang Y."/>
        </authorList>
    </citation>
    <scope>NUCLEOTIDE SEQUENCE [LARGE SCALE GENOMIC DNA]</scope>
    <source>
        <strain evidence="2">cv. Punajuju</strain>
    </source>
</reference>
<reference evidence="1 2" key="2">
    <citation type="journal article" date="2022" name="Mol. Ecol. Resour.">
        <title>The genomes of chicory, endive, great burdock and yacon provide insights into Asteraceae paleo-polyploidization history and plant inulin production.</title>
        <authorList>
            <person name="Fan W."/>
            <person name="Wang S."/>
            <person name="Wang H."/>
            <person name="Wang A."/>
            <person name="Jiang F."/>
            <person name="Liu H."/>
            <person name="Zhao H."/>
            <person name="Xu D."/>
            <person name="Zhang Y."/>
        </authorList>
    </citation>
    <scope>NUCLEOTIDE SEQUENCE [LARGE SCALE GENOMIC DNA]</scope>
    <source>
        <strain evidence="2">cv. Punajuju</strain>
        <tissue evidence="1">Leaves</tissue>
    </source>
</reference>
<evidence type="ECO:0000313" key="1">
    <source>
        <dbReference type="EMBL" id="KAI3792782.1"/>
    </source>
</evidence>
<proteinExistence type="predicted"/>
<keyword evidence="2" id="KW-1185">Reference proteome</keyword>
<accession>A0ACB9HB40</accession>